<evidence type="ECO:0000256" key="1">
    <source>
        <dbReference type="SAM" id="SignalP"/>
    </source>
</evidence>
<feature type="signal peptide" evidence="1">
    <location>
        <begin position="1"/>
        <end position="30"/>
    </location>
</feature>
<gene>
    <name evidence="2" type="ORF">ACFOHH_08935</name>
</gene>
<dbReference type="Proteomes" id="UP001595377">
    <property type="component" value="Unassembled WGS sequence"/>
</dbReference>
<accession>A0ABV7DG64</accession>
<sequence>MGRTTRKGHGAIALLAALAFAVQFFLTAWAAAAMPAGPGLDAFGNPLCITGQDHGGSSDDRTALPTCCMLGCNAASPLAFAPDGETASFVPPSVLSYLLAAPRRTVSVETADYRPGNPRAPPQAA</sequence>
<name>A0ABV7DG64_9HYPH</name>
<protein>
    <recommendedName>
        <fullName evidence="4">DUF2946 domain-containing protein</fullName>
    </recommendedName>
</protein>
<dbReference type="EMBL" id="JBHRSP010000015">
    <property type="protein sequence ID" value="MFC3073223.1"/>
    <property type="molecule type" value="Genomic_DNA"/>
</dbReference>
<feature type="chain" id="PRO_5046044739" description="DUF2946 domain-containing protein" evidence="1">
    <location>
        <begin position="31"/>
        <end position="125"/>
    </location>
</feature>
<keyword evidence="3" id="KW-1185">Reference proteome</keyword>
<keyword evidence="1" id="KW-0732">Signal</keyword>
<comment type="caution">
    <text evidence="2">The sequence shown here is derived from an EMBL/GenBank/DDBJ whole genome shotgun (WGS) entry which is preliminary data.</text>
</comment>
<organism evidence="2 3">
    <name type="scientific">Shinella pollutisoli</name>
    <dbReference type="NCBI Taxonomy" id="2250594"/>
    <lineage>
        <taxon>Bacteria</taxon>
        <taxon>Pseudomonadati</taxon>
        <taxon>Pseudomonadota</taxon>
        <taxon>Alphaproteobacteria</taxon>
        <taxon>Hyphomicrobiales</taxon>
        <taxon>Rhizobiaceae</taxon>
        <taxon>Shinella</taxon>
    </lineage>
</organism>
<evidence type="ECO:0000313" key="2">
    <source>
        <dbReference type="EMBL" id="MFC3073223.1"/>
    </source>
</evidence>
<reference evidence="3" key="1">
    <citation type="journal article" date="2019" name="Int. J. Syst. Evol. Microbiol.">
        <title>The Global Catalogue of Microorganisms (GCM) 10K type strain sequencing project: providing services to taxonomists for standard genome sequencing and annotation.</title>
        <authorList>
            <consortium name="The Broad Institute Genomics Platform"/>
            <consortium name="The Broad Institute Genome Sequencing Center for Infectious Disease"/>
            <person name="Wu L."/>
            <person name="Ma J."/>
        </authorList>
    </citation>
    <scope>NUCLEOTIDE SEQUENCE [LARGE SCALE GENOMIC DNA]</scope>
    <source>
        <strain evidence="3">KCTC 52677</strain>
    </source>
</reference>
<proteinExistence type="predicted"/>
<evidence type="ECO:0000313" key="3">
    <source>
        <dbReference type="Proteomes" id="UP001595377"/>
    </source>
</evidence>
<dbReference type="RefSeq" id="WP_257311198.1">
    <property type="nucleotide sequence ID" value="NZ_JANFDG010000001.1"/>
</dbReference>
<evidence type="ECO:0008006" key="4">
    <source>
        <dbReference type="Google" id="ProtNLM"/>
    </source>
</evidence>